<proteinExistence type="predicted"/>
<comment type="caution">
    <text evidence="1">The sequence shown here is derived from an EMBL/GenBank/DDBJ whole genome shotgun (WGS) entry which is preliminary data.</text>
</comment>
<protein>
    <recommendedName>
        <fullName evidence="3">DUF2314 domain-containing protein</fullName>
    </recommendedName>
</protein>
<gene>
    <name evidence="1" type="ORF">ACFQ4C_09550</name>
</gene>
<accession>A0ABW3Q4E4</accession>
<evidence type="ECO:0008006" key="3">
    <source>
        <dbReference type="Google" id="ProtNLM"/>
    </source>
</evidence>
<evidence type="ECO:0000313" key="2">
    <source>
        <dbReference type="Proteomes" id="UP001597116"/>
    </source>
</evidence>
<reference evidence="2" key="1">
    <citation type="journal article" date="2019" name="Int. J. Syst. Evol. Microbiol.">
        <title>The Global Catalogue of Microorganisms (GCM) 10K type strain sequencing project: providing services to taxonomists for standard genome sequencing and annotation.</title>
        <authorList>
            <consortium name="The Broad Institute Genomics Platform"/>
            <consortium name="The Broad Institute Genome Sequencing Center for Infectious Disease"/>
            <person name="Wu L."/>
            <person name="Ma J."/>
        </authorList>
    </citation>
    <scope>NUCLEOTIDE SEQUENCE [LARGE SCALE GENOMIC DNA]</scope>
    <source>
        <strain evidence="2">CCUG 55608</strain>
    </source>
</reference>
<organism evidence="1 2">
    <name type="scientific">Larkinella insperata</name>
    <dbReference type="NCBI Taxonomy" id="332158"/>
    <lineage>
        <taxon>Bacteria</taxon>
        <taxon>Pseudomonadati</taxon>
        <taxon>Bacteroidota</taxon>
        <taxon>Cytophagia</taxon>
        <taxon>Cytophagales</taxon>
        <taxon>Spirosomataceae</taxon>
        <taxon>Larkinella</taxon>
    </lineage>
</organism>
<dbReference type="Proteomes" id="UP001597116">
    <property type="component" value="Unassembled WGS sequence"/>
</dbReference>
<evidence type="ECO:0000313" key="1">
    <source>
        <dbReference type="EMBL" id="MFD1141354.1"/>
    </source>
</evidence>
<dbReference type="RefSeq" id="WP_265991713.1">
    <property type="nucleotide sequence ID" value="NZ_CP110973.1"/>
</dbReference>
<name>A0ABW3Q4E4_9BACT</name>
<dbReference type="EMBL" id="JBHTLP010000008">
    <property type="protein sequence ID" value="MFD1141354.1"/>
    <property type="molecule type" value="Genomic_DNA"/>
</dbReference>
<keyword evidence="2" id="KW-1185">Reference proteome</keyword>
<sequence length="200" mass="22247">MKLKNIADAIQHGIDLLKGEDTLDKIYRSDNTLSDERTAHEAFVQAKERLFAVNRWSDISSITANFSLHDSAGQPKPEGQPVVGDYINIVLPAPPLENWVKITRVSEGDTWAEFVVHPSSNPNEKSNETEHFLTEESSSTFRVEVHGNTVTATEFGKNERANNQEESGGRGAVNTVVAGTGWLFYQTIQWKTLTDYLVGL</sequence>